<evidence type="ECO:0000313" key="19">
    <source>
        <dbReference type="Proteomes" id="UP000643810"/>
    </source>
</evidence>
<evidence type="ECO:0000256" key="6">
    <source>
        <dbReference type="ARBA" id="ARBA00022741"/>
    </source>
</evidence>
<evidence type="ECO:0000256" key="1">
    <source>
        <dbReference type="ARBA" id="ARBA00004413"/>
    </source>
</evidence>
<comment type="caution">
    <text evidence="18">The sequence shown here is derived from an EMBL/GenBank/DDBJ whole genome shotgun (WGS) entry which is preliminary data.</text>
</comment>
<evidence type="ECO:0000256" key="3">
    <source>
        <dbReference type="ARBA" id="ARBA00014919"/>
    </source>
</evidence>
<feature type="region of interest" description="Disordered" evidence="14">
    <location>
        <begin position="91"/>
        <end position="116"/>
    </location>
</feature>
<keyword evidence="18" id="KW-0969">Cilium</keyword>
<dbReference type="PANTHER" id="PTHR43134">
    <property type="entry name" value="SIGNAL RECOGNITION PARTICLE RECEPTOR SUBUNIT ALPHA"/>
    <property type="match status" value="1"/>
</dbReference>
<dbReference type="EMBL" id="JACOPG010000001">
    <property type="protein sequence ID" value="MBC5685281.1"/>
    <property type="molecule type" value="Genomic_DNA"/>
</dbReference>
<evidence type="ECO:0000259" key="17">
    <source>
        <dbReference type="SMART" id="SM01245"/>
    </source>
</evidence>
<comment type="similarity">
    <text evidence="2">Belongs to the GTP-binding SRP family.</text>
</comment>
<keyword evidence="19" id="KW-1185">Reference proteome</keyword>
<keyword evidence="7" id="KW-1005">Bacterial flagellum biogenesis</keyword>
<keyword evidence="18" id="KW-0282">Flagellum</keyword>
<comment type="subcellular location">
    <subcellularLocation>
        <location evidence="1">Cell membrane</location>
        <topology evidence="1">Peripheral membrane protein</topology>
        <orientation evidence="1">Cytoplasmic side</orientation>
    </subcellularLocation>
</comment>
<dbReference type="PANTHER" id="PTHR43134:SF3">
    <property type="entry name" value="FLAGELLAR BIOSYNTHESIS PROTEIN FLHF"/>
    <property type="match status" value="1"/>
</dbReference>
<feature type="domain" description="SRP54-type proteins GTP-binding" evidence="16">
    <location>
        <begin position="253"/>
        <end position="447"/>
    </location>
</feature>
<feature type="domain" description="RNA-binding protein KhpB N-terminal" evidence="17">
    <location>
        <begin position="5"/>
        <end position="55"/>
    </location>
</feature>
<dbReference type="Pfam" id="PF00448">
    <property type="entry name" value="SRP54"/>
    <property type="match status" value="1"/>
</dbReference>
<dbReference type="InterPro" id="IPR047040">
    <property type="entry name" value="FlhF__GTPase_dom"/>
</dbReference>
<sequence>MTIKKFQGKTKEEAIALAKEEMGASVVIMNVKEVRQKGFLGIFKGSMYEVTAALEDDVMPQPSFSIPPAPSARPASHGFDAVADEEISLRDLESQETADNRMETPKASLRAAKAEPVQKDLSGDTMALKEAFAAVNEVMEKNGHKPIAPLRESQAAQMVAEPKAEEFRPLSSVEFVEDLGSERDEQSHQFFKVLYKVLLDNEVDEIYINQFMDDLDRVSHSTNGLDYLISSVYQKMILKLGQPEVISLTKNKPKVVFFIGPTGVGKTTTIAKIASRFKVEQEKKVALLTADTYRIAAAEQLRTYANILDTPLSIIYTPEDIGKEIEKFADYDLVLVDTAGFSHKNDGQREDMKRLLKNLPAQYERQIYLVLSATTKYKDLIEITDIYDEFCDFHLIFTKLDETSAYGNILNIKLHTGAQLSYVTTGQNVPDDIEVVDTQKLVKLLLGGR</sequence>
<keyword evidence="5" id="KW-1003">Cell membrane</keyword>
<dbReference type="SMART" id="SM01245">
    <property type="entry name" value="Jag_N"/>
    <property type="match status" value="1"/>
</dbReference>
<evidence type="ECO:0000256" key="13">
    <source>
        <dbReference type="NCBIfam" id="TIGR03499"/>
    </source>
</evidence>
<dbReference type="InterPro" id="IPR027417">
    <property type="entry name" value="P-loop_NTPase"/>
</dbReference>
<evidence type="ECO:0000256" key="11">
    <source>
        <dbReference type="ARBA" id="ARBA00023225"/>
    </source>
</evidence>
<organism evidence="18 19">
    <name type="scientific">Roseburia lenta</name>
    <dbReference type="NCBI Taxonomy" id="2763061"/>
    <lineage>
        <taxon>Bacteria</taxon>
        <taxon>Bacillati</taxon>
        <taxon>Bacillota</taxon>
        <taxon>Clostridia</taxon>
        <taxon>Lachnospirales</taxon>
        <taxon>Lachnospiraceae</taxon>
        <taxon>Roseburia</taxon>
    </lineage>
</organism>
<dbReference type="InterPro" id="IPR000897">
    <property type="entry name" value="SRP54_GTPase_dom"/>
</dbReference>
<dbReference type="NCBIfam" id="TIGR03499">
    <property type="entry name" value="FlhF"/>
    <property type="match status" value="1"/>
</dbReference>
<dbReference type="Gene3D" id="1.20.120.1380">
    <property type="entry name" value="Flagellar FlhF biosynthesis protein, N domain"/>
    <property type="match status" value="1"/>
</dbReference>
<protein>
    <recommendedName>
        <fullName evidence="3 13">Flagellar biosynthesis protein FlhF</fullName>
    </recommendedName>
</protein>
<reference evidence="18 19" key="1">
    <citation type="submission" date="2020-08" db="EMBL/GenBank/DDBJ databases">
        <title>Genome public.</title>
        <authorList>
            <person name="Liu C."/>
            <person name="Sun Q."/>
        </authorList>
    </citation>
    <scope>NUCLEOTIDE SEQUENCE [LARGE SCALE GENOMIC DNA]</scope>
    <source>
        <strain evidence="18 19">NSJ-9</strain>
    </source>
</reference>
<evidence type="ECO:0000256" key="10">
    <source>
        <dbReference type="ARBA" id="ARBA00023136"/>
    </source>
</evidence>
<dbReference type="InterPro" id="IPR003593">
    <property type="entry name" value="AAA+_ATPase"/>
</dbReference>
<name>A0ABR7GEP6_9FIRM</name>
<evidence type="ECO:0000259" key="16">
    <source>
        <dbReference type="SMART" id="SM00962"/>
    </source>
</evidence>
<keyword evidence="18" id="KW-0966">Cell projection</keyword>
<keyword evidence="4" id="KW-0813">Transport</keyword>
<feature type="compositionally biased region" description="Basic and acidic residues" evidence="14">
    <location>
        <begin position="91"/>
        <end position="104"/>
    </location>
</feature>
<dbReference type="SUPFAM" id="SSF52540">
    <property type="entry name" value="P-loop containing nucleoside triphosphate hydrolases"/>
    <property type="match status" value="1"/>
</dbReference>
<dbReference type="SMART" id="SM00962">
    <property type="entry name" value="SRP54"/>
    <property type="match status" value="1"/>
</dbReference>
<evidence type="ECO:0000259" key="15">
    <source>
        <dbReference type="SMART" id="SM00382"/>
    </source>
</evidence>
<dbReference type="RefSeq" id="WP_178010456.1">
    <property type="nucleotide sequence ID" value="NZ_JACOPG010000001.1"/>
</dbReference>
<dbReference type="CDD" id="cd17873">
    <property type="entry name" value="FlhF"/>
    <property type="match status" value="1"/>
</dbReference>
<keyword evidence="6" id="KW-0547">Nucleotide-binding</keyword>
<evidence type="ECO:0000256" key="12">
    <source>
        <dbReference type="ARBA" id="ARBA00025337"/>
    </source>
</evidence>
<evidence type="ECO:0000256" key="7">
    <source>
        <dbReference type="ARBA" id="ARBA00022795"/>
    </source>
</evidence>
<accession>A0ABR7GEP6</accession>
<evidence type="ECO:0000256" key="4">
    <source>
        <dbReference type="ARBA" id="ARBA00022448"/>
    </source>
</evidence>
<evidence type="ECO:0000256" key="2">
    <source>
        <dbReference type="ARBA" id="ARBA00008531"/>
    </source>
</evidence>
<evidence type="ECO:0000256" key="14">
    <source>
        <dbReference type="SAM" id="MobiDB-lite"/>
    </source>
</evidence>
<gene>
    <name evidence="18" type="primary">flhF</name>
    <name evidence="18" type="ORF">H8R94_01405</name>
</gene>
<evidence type="ECO:0000256" key="8">
    <source>
        <dbReference type="ARBA" id="ARBA00022927"/>
    </source>
</evidence>
<dbReference type="InterPro" id="IPR020006">
    <property type="entry name" value="FlhF"/>
</dbReference>
<feature type="domain" description="AAA+ ATPase" evidence="15">
    <location>
        <begin position="252"/>
        <end position="401"/>
    </location>
</feature>
<evidence type="ECO:0000313" key="18">
    <source>
        <dbReference type="EMBL" id="MBC5685281.1"/>
    </source>
</evidence>
<keyword evidence="9" id="KW-0342">GTP-binding</keyword>
<keyword evidence="11" id="KW-1006">Bacterial flagellum protein export</keyword>
<keyword evidence="10" id="KW-0472">Membrane</keyword>
<dbReference type="InterPro" id="IPR032782">
    <property type="entry name" value="KhpB_N"/>
</dbReference>
<comment type="function">
    <text evidence="12">Necessary for flagellar biosynthesis. May be involved in translocation of the flagellum.</text>
</comment>
<dbReference type="Proteomes" id="UP000643810">
    <property type="component" value="Unassembled WGS sequence"/>
</dbReference>
<dbReference type="SMART" id="SM00382">
    <property type="entry name" value="AAA"/>
    <property type="match status" value="1"/>
</dbReference>
<keyword evidence="8" id="KW-0653">Protein transport</keyword>
<evidence type="ECO:0000256" key="5">
    <source>
        <dbReference type="ARBA" id="ARBA00022475"/>
    </source>
</evidence>
<evidence type="ECO:0000256" key="9">
    <source>
        <dbReference type="ARBA" id="ARBA00023134"/>
    </source>
</evidence>
<dbReference type="Gene3D" id="3.40.50.300">
    <property type="entry name" value="P-loop containing nucleotide triphosphate hydrolases"/>
    <property type="match status" value="1"/>
</dbReference>
<proteinExistence type="inferred from homology"/>